<evidence type="ECO:0000313" key="2">
    <source>
        <dbReference type="EMBL" id="CAG6527878.1"/>
    </source>
</evidence>
<proteinExistence type="predicted"/>
<protein>
    <submittedName>
        <fullName evidence="2">(northern house mosquito) hypothetical protein</fullName>
    </submittedName>
</protein>
<dbReference type="AlphaFoldDB" id="A0A8D8H4C5"/>
<sequence length="102" mass="11551">MDRPCTTLAKDPESLVSRLFPPMVAIRSFMPPGGTYSGQRGSHHSSRWNTSADRTSALPMPDCRREMVPTLAIVERTPPEFWTSVPGMRKISCQWDSIKFIR</sequence>
<accession>A0A8D8H4C5</accession>
<feature type="region of interest" description="Disordered" evidence="1">
    <location>
        <begin position="31"/>
        <end position="60"/>
    </location>
</feature>
<name>A0A8D8H4C5_CULPI</name>
<evidence type="ECO:0000256" key="1">
    <source>
        <dbReference type="SAM" id="MobiDB-lite"/>
    </source>
</evidence>
<organism evidence="2">
    <name type="scientific">Culex pipiens</name>
    <name type="common">House mosquito</name>
    <dbReference type="NCBI Taxonomy" id="7175"/>
    <lineage>
        <taxon>Eukaryota</taxon>
        <taxon>Metazoa</taxon>
        <taxon>Ecdysozoa</taxon>
        <taxon>Arthropoda</taxon>
        <taxon>Hexapoda</taxon>
        <taxon>Insecta</taxon>
        <taxon>Pterygota</taxon>
        <taxon>Neoptera</taxon>
        <taxon>Endopterygota</taxon>
        <taxon>Diptera</taxon>
        <taxon>Nematocera</taxon>
        <taxon>Culicoidea</taxon>
        <taxon>Culicidae</taxon>
        <taxon>Culicinae</taxon>
        <taxon>Culicini</taxon>
        <taxon>Culex</taxon>
        <taxon>Culex</taxon>
    </lineage>
</organism>
<dbReference type="EMBL" id="HBUE01302441">
    <property type="protein sequence ID" value="CAG6579604.1"/>
    <property type="molecule type" value="Transcribed_RNA"/>
</dbReference>
<reference evidence="2" key="1">
    <citation type="submission" date="2021-05" db="EMBL/GenBank/DDBJ databases">
        <authorList>
            <person name="Alioto T."/>
            <person name="Alioto T."/>
            <person name="Gomez Garrido J."/>
        </authorList>
    </citation>
    <scope>NUCLEOTIDE SEQUENCE</scope>
</reference>
<dbReference type="EMBL" id="HBUE01196422">
    <property type="protein sequence ID" value="CAG6527878.1"/>
    <property type="molecule type" value="Transcribed_RNA"/>
</dbReference>